<dbReference type="AlphaFoldDB" id="A0A6P0EX84"/>
<dbReference type="Proteomes" id="UP000468828">
    <property type="component" value="Unassembled WGS sequence"/>
</dbReference>
<keyword evidence="1" id="KW-1133">Transmembrane helix</keyword>
<keyword evidence="4" id="KW-1185">Reference proteome</keyword>
<evidence type="ECO:0000313" key="4">
    <source>
        <dbReference type="Proteomes" id="UP000468828"/>
    </source>
</evidence>
<evidence type="ECO:0000256" key="1">
    <source>
        <dbReference type="SAM" id="Phobius"/>
    </source>
</evidence>
<protein>
    <submittedName>
        <fullName evidence="2">VanZ family protein</fullName>
    </submittedName>
</protein>
<reference evidence="2 4" key="1">
    <citation type="submission" date="2020-01" db="EMBL/GenBank/DDBJ databases">
        <title>the WGS Modestobacter muralis CPCC 204518.</title>
        <authorList>
            <person name="Jiang Z."/>
        </authorList>
    </citation>
    <scope>NUCLEOTIDE SEQUENCE [LARGE SCALE GENOMIC DNA]</scope>
    <source>
        <strain evidence="2 4">DSM 100205</strain>
    </source>
</reference>
<name>A0A6P0EX84_9ACTN</name>
<accession>A0A6P0EX84</accession>
<dbReference type="Proteomes" id="UP000471152">
    <property type="component" value="Unassembled WGS sequence"/>
</dbReference>
<evidence type="ECO:0000313" key="5">
    <source>
        <dbReference type="Proteomes" id="UP000471152"/>
    </source>
</evidence>
<evidence type="ECO:0000313" key="3">
    <source>
        <dbReference type="EMBL" id="NEN52411.1"/>
    </source>
</evidence>
<dbReference type="EMBL" id="JAAGWH010000045">
    <property type="protein sequence ID" value="NEK95523.1"/>
    <property type="molecule type" value="Genomic_DNA"/>
</dbReference>
<keyword evidence="1" id="KW-0472">Membrane</keyword>
<evidence type="ECO:0000313" key="2">
    <source>
        <dbReference type="EMBL" id="NEK95523.1"/>
    </source>
</evidence>
<feature type="transmembrane region" description="Helical" evidence="1">
    <location>
        <begin position="7"/>
        <end position="26"/>
    </location>
</feature>
<feature type="transmembrane region" description="Helical" evidence="1">
    <location>
        <begin position="41"/>
        <end position="58"/>
    </location>
</feature>
<proteinExistence type="predicted"/>
<dbReference type="NCBIfam" id="NF037970">
    <property type="entry name" value="vanZ_1"/>
    <property type="match status" value="1"/>
</dbReference>
<sequence>MSAQHGALARGAFAVAVLVSLAVLFTPPSGVPSSPPGVDKVVHLSLFLVLALTARWAGVGRQVATVSLVAYAAVSEVVQGTDLVGRDAELLDWVADSAGVLLGLTLWALSTRGRGTR</sequence>
<gene>
    <name evidence="3" type="ORF">G3R41_15965</name>
    <name evidence="2" type="ORF">GCU67_15315</name>
</gene>
<comment type="caution">
    <text evidence="2">The sequence shown here is derived from an EMBL/GenBank/DDBJ whole genome shotgun (WGS) entry which is preliminary data.</text>
</comment>
<keyword evidence="1" id="KW-0812">Transmembrane</keyword>
<dbReference type="EMBL" id="JAAGWB010000047">
    <property type="protein sequence ID" value="NEN52411.1"/>
    <property type="molecule type" value="Genomic_DNA"/>
</dbReference>
<reference evidence="3 5" key="2">
    <citation type="submission" date="2020-02" db="EMBL/GenBank/DDBJ databases">
        <title>The WGS of Modestobacter muralis DSM 100205.</title>
        <authorList>
            <person name="Jiang Z."/>
        </authorList>
    </citation>
    <scope>NUCLEOTIDE SEQUENCE [LARGE SCALE GENOMIC DNA]</scope>
    <source>
        <strain evidence="3 5">DSM 100205</strain>
    </source>
</reference>
<organism evidence="2 4">
    <name type="scientific">Modestobacter muralis</name>
    <dbReference type="NCBI Taxonomy" id="1608614"/>
    <lineage>
        <taxon>Bacteria</taxon>
        <taxon>Bacillati</taxon>
        <taxon>Actinomycetota</taxon>
        <taxon>Actinomycetes</taxon>
        <taxon>Geodermatophilales</taxon>
        <taxon>Geodermatophilaceae</taxon>
        <taxon>Modestobacter</taxon>
    </lineage>
</organism>